<feature type="compositionally biased region" description="Pro residues" evidence="1">
    <location>
        <begin position="81"/>
        <end position="93"/>
    </location>
</feature>
<feature type="region of interest" description="Disordered" evidence="1">
    <location>
        <begin position="73"/>
        <end position="98"/>
    </location>
</feature>
<accession>A0A2Z7C9X3</accession>
<dbReference type="AlphaFoldDB" id="A0A2Z7C9X3"/>
<name>A0A2Z7C9X3_9LAMI</name>
<sequence length="242" mass="27309">MVVDLIGIYGLKGPYCTLTTTDWFLQVLSVIPRGSWGDVARRFTMIRWADHCIQFRKLSRSVRSDRRSELRIKNRRLPLTNTPPLPPPSPPPRVTGIRSGRFDEENPFVQNSSLLLVHPDEGVSVLVVDRIGDNLPQSTEKSRVLVIPVGTRHKCQQGKWVCLVTLAMSLFDLQDVCIVIGSLATLDLPMVVDLIGIYVLKGPYFTLTTTNWFLQALSVIPRGSWGDVARRFTMIRWASPKL</sequence>
<organism evidence="2 3">
    <name type="scientific">Dorcoceras hygrometricum</name>
    <dbReference type="NCBI Taxonomy" id="472368"/>
    <lineage>
        <taxon>Eukaryota</taxon>
        <taxon>Viridiplantae</taxon>
        <taxon>Streptophyta</taxon>
        <taxon>Embryophyta</taxon>
        <taxon>Tracheophyta</taxon>
        <taxon>Spermatophyta</taxon>
        <taxon>Magnoliopsida</taxon>
        <taxon>eudicotyledons</taxon>
        <taxon>Gunneridae</taxon>
        <taxon>Pentapetalae</taxon>
        <taxon>asterids</taxon>
        <taxon>lamiids</taxon>
        <taxon>Lamiales</taxon>
        <taxon>Gesneriaceae</taxon>
        <taxon>Didymocarpoideae</taxon>
        <taxon>Trichosporeae</taxon>
        <taxon>Loxocarpinae</taxon>
        <taxon>Dorcoceras</taxon>
    </lineage>
</organism>
<evidence type="ECO:0000313" key="3">
    <source>
        <dbReference type="Proteomes" id="UP000250235"/>
    </source>
</evidence>
<dbReference type="EMBL" id="KQ997624">
    <property type="protein sequence ID" value="KZV43831.1"/>
    <property type="molecule type" value="Genomic_DNA"/>
</dbReference>
<evidence type="ECO:0000313" key="2">
    <source>
        <dbReference type="EMBL" id="KZV43831.1"/>
    </source>
</evidence>
<proteinExistence type="predicted"/>
<evidence type="ECO:0000256" key="1">
    <source>
        <dbReference type="SAM" id="MobiDB-lite"/>
    </source>
</evidence>
<dbReference type="Proteomes" id="UP000250235">
    <property type="component" value="Unassembled WGS sequence"/>
</dbReference>
<reference evidence="2 3" key="1">
    <citation type="journal article" date="2015" name="Proc. Natl. Acad. Sci. U.S.A.">
        <title>The resurrection genome of Boea hygrometrica: A blueprint for survival of dehydration.</title>
        <authorList>
            <person name="Xiao L."/>
            <person name="Yang G."/>
            <person name="Zhang L."/>
            <person name="Yang X."/>
            <person name="Zhao S."/>
            <person name="Ji Z."/>
            <person name="Zhou Q."/>
            <person name="Hu M."/>
            <person name="Wang Y."/>
            <person name="Chen M."/>
            <person name="Xu Y."/>
            <person name="Jin H."/>
            <person name="Xiao X."/>
            <person name="Hu G."/>
            <person name="Bao F."/>
            <person name="Hu Y."/>
            <person name="Wan P."/>
            <person name="Li L."/>
            <person name="Deng X."/>
            <person name="Kuang T."/>
            <person name="Xiang C."/>
            <person name="Zhu J.K."/>
            <person name="Oliver M.J."/>
            <person name="He Y."/>
        </authorList>
    </citation>
    <scope>NUCLEOTIDE SEQUENCE [LARGE SCALE GENOMIC DNA]</scope>
    <source>
        <strain evidence="3">cv. XS01</strain>
    </source>
</reference>
<keyword evidence="3" id="KW-1185">Reference proteome</keyword>
<protein>
    <submittedName>
        <fullName evidence="2">Uncharacterized protein</fullName>
    </submittedName>
</protein>
<gene>
    <name evidence="2" type="ORF">F511_39157</name>
</gene>